<feature type="chain" id="PRO_5046044961" evidence="1">
    <location>
        <begin position="21"/>
        <end position="138"/>
    </location>
</feature>
<sequence length="138" mass="15147">MSHRYAIAVFLAVQCAPAFATPIVEIKRIVGKPEAETSKVLGPSAKCEAIKQGKRCTYRNGQVEVVFIGGKADWMTINGLSQTKFSPSALTAIGLEEREPTVRTPFLMRWEPTQGFKSVSIFKGSTGVDYAYIKSKTQ</sequence>
<keyword evidence="3" id="KW-1185">Reference proteome</keyword>
<dbReference type="EMBL" id="JBHRVV010000001">
    <property type="protein sequence ID" value="MFC3460058.1"/>
    <property type="molecule type" value="Genomic_DNA"/>
</dbReference>
<evidence type="ECO:0000313" key="2">
    <source>
        <dbReference type="EMBL" id="MFC3460058.1"/>
    </source>
</evidence>
<protein>
    <submittedName>
        <fullName evidence="2">Uncharacterized protein</fullName>
    </submittedName>
</protein>
<proteinExistence type="predicted"/>
<evidence type="ECO:0000256" key="1">
    <source>
        <dbReference type="SAM" id="SignalP"/>
    </source>
</evidence>
<dbReference type="Proteomes" id="UP001595665">
    <property type="component" value="Unassembled WGS sequence"/>
</dbReference>
<organism evidence="2 3">
    <name type="scientific">Massilia haematophila</name>
    <dbReference type="NCBI Taxonomy" id="457923"/>
    <lineage>
        <taxon>Bacteria</taxon>
        <taxon>Pseudomonadati</taxon>
        <taxon>Pseudomonadota</taxon>
        <taxon>Betaproteobacteria</taxon>
        <taxon>Burkholderiales</taxon>
        <taxon>Oxalobacteraceae</taxon>
        <taxon>Telluria group</taxon>
        <taxon>Massilia</taxon>
    </lineage>
</organism>
<evidence type="ECO:0000313" key="3">
    <source>
        <dbReference type="Proteomes" id="UP001595665"/>
    </source>
</evidence>
<gene>
    <name evidence="2" type="ORF">ACFOPH_17645</name>
</gene>
<feature type="signal peptide" evidence="1">
    <location>
        <begin position="1"/>
        <end position="20"/>
    </location>
</feature>
<comment type="caution">
    <text evidence="2">The sequence shown here is derived from an EMBL/GenBank/DDBJ whole genome shotgun (WGS) entry which is preliminary data.</text>
</comment>
<reference evidence="3" key="1">
    <citation type="journal article" date="2019" name="Int. J. Syst. Evol. Microbiol.">
        <title>The Global Catalogue of Microorganisms (GCM) 10K type strain sequencing project: providing services to taxonomists for standard genome sequencing and annotation.</title>
        <authorList>
            <consortium name="The Broad Institute Genomics Platform"/>
            <consortium name="The Broad Institute Genome Sequencing Center for Infectious Disease"/>
            <person name="Wu L."/>
            <person name="Ma J."/>
        </authorList>
    </citation>
    <scope>NUCLEOTIDE SEQUENCE [LARGE SCALE GENOMIC DNA]</scope>
    <source>
        <strain evidence="3">CCM 7480</strain>
    </source>
</reference>
<dbReference type="RefSeq" id="WP_379736670.1">
    <property type="nucleotide sequence ID" value="NZ_JBHRVV010000001.1"/>
</dbReference>
<keyword evidence="1" id="KW-0732">Signal</keyword>
<accession>A0ABV7PLE3</accession>
<name>A0ABV7PLE3_9BURK</name>